<name>A0A444DZZ1_ENSVE</name>
<reference evidence="1" key="1">
    <citation type="journal article" date="2018" name="Data Brief">
        <title>Genome sequence data from 17 accessions of Ensete ventricosum, a staple food crop for millions in Ethiopia.</title>
        <authorList>
            <person name="Yemataw Z."/>
            <person name="Muzemil S."/>
            <person name="Ambachew D."/>
            <person name="Tripathi L."/>
            <person name="Tesfaye K."/>
            <person name="Chala A."/>
            <person name="Farbos A."/>
            <person name="O'Neill P."/>
            <person name="Moore K."/>
            <person name="Grant M."/>
            <person name="Studholme D.J."/>
        </authorList>
    </citation>
    <scope>NUCLEOTIDE SEQUENCE [LARGE SCALE GENOMIC DNA]</scope>
    <source>
        <tissue evidence="1">Leaf</tissue>
    </source>
</reference>
<evidence type="ECO:0000313" key="1">
    <source>
        <dbReference type="EMBL" id="RZR73695.1"/>
    </source>
</evidence>
<accession>A0A444DZZ1</accession>
<sequence length="73" mass="8100">FLQATKKNFISTQETLASRYSQPSLRGLELVPLVASNRIGKETIETEHGNSTITFYGNSFIAGSEPTRCFLEC</sequence>
<protein>
    <submittedName>
        <fullName evidence="1">Uncharacterized protein</fullName>
    </submittedName>
</protein>
<dbReference type="AlphaFoldDB" id="A0A444DZZ1"/>
<organism evidence="1">
    <name type="scientific">Ensete ventricosum</name>
    <name type="common">Abyssinian banana</name>
    <name type="synonym">Musa ensete</name>
    <dbReference type="NCBI Taxonomy" id="4639"/>
    <lineage>
        <taxon>Eukaryota</taxon>
        <taxon>Viridiplantae</taxon>
        <taxon>Streptophyta</taxon>
        <taxon>Embryophyta</taxon>
        <taxon>Tracheophyta</taxon>
        <taxon>Spermatophyta</taxon>
        <taxon>Magnoliopsida</taxon>
        <taxon>Liliopsida</taxon>
        <taxon>Zingiberales</taxon>
        <taxon>Musaceae</taxon>
        <taxon>Ensete</taxon>
    </lineage>
</organism>
<dbReference type="Proteomes" id="UP000290560">
    <property type="component" value="Unassembled WGS sequence"/>
</dbReference>
<dbReference type="EMBL" id="KV875992">
    <property type="protein sequence ID" value="RZR73695.1"/>
    <property type="molecule type" value="Genomic_DNA"/>
</dbReference>
<gene>
    <name evidence="1" type="ORF">BHM03_00027167</name>
</gene>
<feature type="non-terminal residue" evidence="1">
    <location>
        <position position="1"/>
    </location>
</feature>
<proteinExistence type="predicted"/>